<accession>A0A103YKG5</accession>
<dbReference type="Gramene" id="KVI10703">
    <property type="protein sequence ID" value="KVI10703"/>
    <property type="gene ID" value="Ccrd_010895"/>
</dbReference>
<sequence length="83" mass="9036">MASLRSLPMDSAGAGYGVSDEEEEFEDTNDDLDKGNNDEFILSDGTSGSETADSPEVAFPMAQQNRIIKSMKQMQESEKARAL</sequence>
<feature type="compositionally biased region" description="Acidic residues" evidence="1">
    <location>
        <begin position="19"/>
        <end position="30"/>
    </location>
</feature>
<comment type="caution">
    <text evidence="2">The sequence shown here is derived from an EMBL/GenBank/DDBJ whole genome shotgun (WGS) entry which is preliminary data.</text>
</comment>
<dbReference type="AlphaFoldDB" id="A0A103YKG5"/>
<name>A0A103YKG5_CYNCS</name>
<reference evidence="2 3" key="1">
    <citation type="journal article" date="2016" name="Sci. Rep.">
        <title>The genome sequence of the outbreeding globe artichoke constructed de novo incorporating a phase-aware low-pass sequencing strategy of F1 progeny.</title>
        <authorList>
            <person name="Scaglione D."/>
            <person name="Reyes-Chin-Wo S."/>
            <person name="Acquadro A."/>
            <person name="Froenicke L."/>
            <person name="Portis E."/>
            <person name="Beitel C."/>
            <person name="Tirone M."/>
            <person name="Mauro R."/>
            <person name="Lo Monaco A."/>
            <person name="Mauromicale G."/>
            <person name="Faccioli P."/>
            <person name="Cattivelli L."/>
            <person name="Rieseberg L."/>
            <person name="Michelmore R."/>
            <person name="Lanteri S."/>
        </authorList>
    </citation>
    <scope>NUCLEOTIDE SEQUENCE [LARGE SCALE GENOMIC DNA]</scope>
    <source>
        <strain evidence="2">2C</strain>
    </source>
</reference>
<keyword evidence="3" id="KW-1185">Reference proteome</keyword>
<dbReference type="EMBL" id="LEKV01001003">
    <property type="protein sequence ID" value="KVI10703.1"/>
    <property type="molecule type" value="Genomic_DNA"/>
</dbReference>
<organism evidence="2 3">
    <name type="scientific">Cynara cardunculus var. scolymus</name>
    <name type="common">Globe artichoke</name>
    <name type="synonym">Cynara scolymus</name>
    <dbReference type="NCBI Taxonomy" id="59895"/>
    <lineage>
        <taxon>Eukaryota</taxon>
        <taxon>Viridiplantae</taxon>
        <taxon>Streptophyta</taxon>
        <taxon>Embryophyta</taxon>
        <taxon>Tracheophyta</taxon>
        <taxon>Spermatophyta</taxon>
        <taxon>Magnoliopsida</taxon>
        <taxon>eudicotyledons</taxon>
        <taxon>Gunneridae</taxon>
        <taxon>Pentapetalae</taxon>
        <taxon>asterids</taxon>
        <taxon>campanulids</taxon>
        <taxon>Asterales</taxon>
        <taxon>Asteraceae</taxon>
        <taxon>Carduoideae</taxon>
        <taxon>Cardueae</taxon>
        <taxon>Carduinae</taxon>
        <taxon>Cynara</taxon>
    </lineage>
</organism>
<protein>
    <submittedName>
        <fullName evidence="2">Uncharacterized protein</fullName>
    </submittedName>
</protein>
<feature type="region of interest" description="Disordered" evidence="1">
    <location>
        <begin position="1"/>
        <end position="56"/>
    </location>
</feature>
<proteinExistence type="predicted"/>
<evidence type="ECO:0000313" key="3">
    <source>
        <dbReference type="Proteomes" id="UP000243975"/>
    </source>
</evidence>
<gene>
    <name evidence="2" type="ORF">Ccrd_010895</name>
</gene>
<evidence type="ECO:0000256" key="1">
    <source>
        <dbReference type="SAM" id="MobiDB-lite"/>
    </source>
</evidence>
<dbReference type="Proteomes" id="UP000243975">
    <property type="component" value="Unassembled WGS sequence"/>
</dbReference>
<evidence type="ECO:0000313" key="2">
    <source>
        <dbReference type="EMBL" id="KVI10703.1"/>
    </source>
</evidence>